<evidence type="ECO:0000259" key="7">
    <source>
        <dbReference type="Pfam" id="PF04024"/>
    </source>
</evidence>
<dbReference type="InterPro" id="IPR052027">
    <property type="entry name" value="PspC"/>
</dbReference>
<dbReference type="InterPro" id="IPR007168">
    <property type="entry name" value="Phageshock_PspC_N"/>
</dbReference>
<evidence type="ECO:0000313" key="8">
    <source>
        <dbReference type="EMBL" id="MBO1530910.1"/>
    </source>
</evidence>
<name>A0ABS3NP97_9GAMM</name>
<comment type="caution">
    <text evidence="8">The sequence shown here is derived from an EMBL/GenBank/DDBJ whole genome shotgun (WGS) entry which is preliminary data.</text>
</comment>
<dbReference type="PANTHER" id="PTHR33885:SF3">
    <property type="entry name" value="PHAGE SHOCK PROTEIN C"/>
    <property type="match status" value="1"/>
</dbReference>
<keyword evidence="5 6" id="KW-0472">Membrane</keyword>
<evidence type="ECO:0000256" key="3">
    <source>
        <dbReference type="ARBA" id="ARBA00022692"/>
    </source>
</evidence>
<dbReference type="EMBL" id="JAGBKM010000009">
    <property type="protein sequence ID" value="MBO1530910.1"/>
    <property type="molecule type" value="Genomic_DNA"/>
</dbReference>
<evidence type="ECO:0000313" key="9">
    <source>
        <dbReference type="Proteomes" id="UP000664554"/>
    </source>
</evidence>
<organism evidence="8 9">
    <name type="scientific">Psychrobacter coccoides</name>
    <dbReference type="NCBI Taxonomy" id="2818440"/>
    <lineage>
        <taxon>Bacteria</taxon>
        <taxon>Pseudomonadati</taxon>
        <taxon>Pseudomonadota</taxon>
        <taxon>Gammaproteobacteria</taxon>
        <taxon>Moraxellales</taxon>
        <taxon>Moraxellaceae</taxon>
        <taxon>Psychrobacter</taxon>
    </lineage>
</organism>
<proteinExistence type="predicted"/>
<evidence type="ECO:0000256" key="4">
    <source>
        <dbReference type="ARBA" id="ARBA00022989"/>
    </source>
</evidence>
<dbReference type="RefSeq" id="WP_207991035.1">
    <property type="nucleotide sequence ID" value="NZ_JAGBKM010000009.1"/>
</dbReference>
<dbReference type="Proteomes" id="UP000664554">
    <property type="component" value="Unassembled WGS sequence"/>
</dbReference>
<evidence type="ECO:0000256" key="2">
    <source>
        <dbReference type="ARBA" id="ARBA00022475"/>
    </source>
</evidence>
<sequence length="70" mass="7805">MAKLAKLHRSRNNRMIAGVMGGIAEYLGWSPMWVRVLFVLVSSLSAAVPGILIYIILWIVMPKATSQSYQ</sequence>
<keyword evidence="4 6" id="KW-1133">Transmembrane helix</keyword>
<evidence type="ECO:0000256" key="5">
    <source>
        <dbReference type="ARBA" id="ARBA00023136"/>
    </source>
</evidence>
<protein>
    <submittedName>
        <fullName evidence="8">PspC domain-containing protein</fullName>
    </submittedName>
</protein>
<gene>
    <name evidence="8" type="ORF">J3492_06735</name>
</gene>
<evidence type="ECO:0000256" key="1">
    <source>
        <dbReference type="ARBA" id="ARBA00004162"/>
    </source>
</evidence>
<accession>A0ABS3NP97</accession>
<dbReference type="PANTHER" id="PTHR33885">
    <property type="entry name" value="PHAGE SHOCK PROTEIN C"/>
    <property type="match status" value="1"/>
</dbReference>
<evidence type="ECO:0000256" key="6">
    <source>
        <dbReference type="SAM" id="Phobius"/>
    </source>
</evidence>
<feature type="domain" description="Phage shock protein PspC N-terminal" evidence="7">
    <location>
        <begin position="6"/>
        <end position="64"/>
    </location>
</feature>
<comment type="subcellular location">
    <subcellularLocation>
        <location evidence="1">Cell membrane</location>
        <topology evidence="1">Single-pass membrane protein</topology>
    </subcellularLocation>
</comment>
<feature type="transmembrane region" description="Helical" evidence="6">
    <location>
        <begin position="12"/>
        <end position="29"/>
    </location>
</feature>
<keyword evidence="3 6" id="KW-0812">Transmembrane</keyword>
<keyword evidence="2" id="KW-1003">Cell membrane</keyword>
<dbReference type="Pfam" id="PF04024">
    <property type="entry name" value="PspC"/>
    <property type="match status" value="1"/>
</dbReference>
<reference evidence="8 9" key="1">
    <citation type="submission" date="2021-03" db="EMBL/GenBank/DDBJ databases">
        <authorList>
            <person name="Shang D.-D."/>
            <person name="Du Z.-J."/>
            <person name="Chen G.-J."/>
        </authorList>
    </citation>
    <scope>NUCLEOTIDE SEQUENCE [LARGE SCALE GENOMIC DNA]</scope>
    <source>
        <strain evidence="8 9">F1192</strain>
    </source>
</reference>
<feature type="transmembrane region" description="Helical" evidence="6">
    <location>
        <begin position="35"/>
        <end position="60"/>
    </location>
</feature>
<keyword evidence="9" id="KW-1185">Reference proteome</keyword>